<dbReference type="OrthoDB" id="2505440at2759"/>
<dbReference type="Pfam" id="PF02229">
    <property type="entry name" value="PC4"/>
    <property type="match status" value="1"/>
</dbReference>
<protein>
    <recommendedName>
        <fullName evidence="8">Transcriptional coactivator p15 (PC4) C-terminal domain-containing protein</fullName>
    </recommendedName>
</protein>
<evidence type="ECO:0000256" key="1">
    <source>
        <dbReference type="ARBA" id="ARBA00004123"/>
    </source>
</evidence>
<feature type="compositionally biased region" description="Basic and acidic residues" evidence="7">
    <location>
        <begin position="79"/>
        <end position="88"/>
    </location>
</feature>
<keyword evidence="10" id="KW-1185">Reference proteome</keyword>
<keyword evidence="5" id="KW-0804">Transcription</keyword>
<dbReference type="HOGENOM" id="CLU_144950_1_0_1"/>
<dbReference type="InterPro" id="IPR009044">
    <property type="entry name" value="ssDNA-bd_transcriptional_reg"/>
</dbReference>
<dbReference type="InterPro" id="IPR045125">
    <property type="entry name" value="Sub1/Tcp4-like"/>
</dbReference>
<comment type="similarity">
    <text evidence="2">Belongs to the transcriptional coactivator PC4 family.</text>
</comment>
<dbReference type="GeneID" id="34519142"/>
<keyword evidence="3" id="KW-0805">Transcription regulation</keyword>
<keyword evidence="4" id="KW-0238">DNA-binding</keyword>
<evidence type="ECO:0000256" key="2">
    <source>
        <dbReference type="ARBA" id="ARBA00009001"/>
    </source>
</evidence>
<dbReference type="InterPro" id="IPR003173">
    <property type="entry name" value="PC4_C"/>
</dbReference>
<dbReference type="STRING" id="1382522.W6MIK2"/>
<proteinExistence type="inferred from homology"/>
<feature type="domain" description="Transcriptional coactivator p15 (PC4) C-terminal" evidence="8">
    <location>
        <begin position="9"/>
        <end position="59"/>
    </location>
</feature>
<dbReference type="Gene3D" id="2.30.31.10">
    <property type="entry name" value="Transcriptional Coactivator Pc4, Chain A"/>
    <property type="match status" value="1"/>
</dbReference>
<evidence type="ECO:0000256" key="7">
    <source>
        <dbReference type="SAM" id="MobiDB-lite"/>
    </source>
</evidence>
<evidence type="ECO:0000256" key="3">
    <source>
        <dbReference type="ARBA" id="ARBA00023015"/>
    </source>
</evidence>
<organism evidence="9 10">
    <name type="scientific">Kuraishia capsulata CBS 1993</name>
    <dbReference type="NCBI Taxonomy" id="1382522"/>
    <lineage>
        <taxon>Eukaryota</taxon>
        <taxon>Fungi</taxon>
        <taxon>Dikarya</taxon>
        <taxon>Ascomycota</taxon>
        <taxon>Saccharomycotina</taxon>
        <taxon>Pichiomycetes</taxon>
        <taxon>Pichiales</taxon>
        <taxon>Pichiaceae</taxon>
        <taxon>Kuraishia</taxon>
    </lineage>
</organism>
<evidence type="ECO:0000256" key="6">
    <source>
        <dbReference type="ARBA" id="ARBA00023242"/>
    </source>
</evidence>
<name>W6MIK2_9ASCO</name>
<dbReference type="GO" id="GO:0003677">
    <property type="term" value="F:DNA binding"/>
    <property type="evidence" value="ECO:0007669"/>
    <property type="project" value="UniProtKB-KW"/>
</dbReference>
<evidence type="ECO:0000259" key="8">
    <source>
        <dbReference type="Pfam" id="PF02229"/>
    </source>
</evidence>
<dbReference type="Proteomes" id="UP000019384">
    <property type="component" value="Unassembled WGS sequence"/>
</dbReference>
<dbReference type="EMBL" id="HG793126">
    <property type="protein sequence ID" value="CDK25743.1"/>
    <property type="molecule type" value="Genomic_DNA"/>
</dbReference>
<reference evidence="9" key="1">
    <citation type="submission" date="2013-12" db="EMBL/GenBank/DDBJ databases">
        <authorList>
            <person name="Genoscope - CEA"/>
        </authorList>
    </citation>
    <scope>NUCLEOTIDE SEQUENCE</scope>
    <source>
        <strain evidence="9">CBS 1993</strain>
    </source>
</reference>
<dbReference type="GO" id="GO:0060261">
    <property type="term" value="P:positive regulation of transcription initiation by RNA polymerase II"/>
    <property type="evidence" value="ECO:0007669"/>
    <property type="project" value="InterPro"/>
</dbReference>
<dbReference type="PANTHER" id="PTHR13215">
    <property type="entry name" value="RNA POLYMERASE II TRANSCRIPTIONAL COACTIVATOR"/>
    <property type="match status" value="1"/>
</dbReference>
<dbReference type="RefSeq" id="XP_022457754.1">
    <property type="nucleotide sequence ID" value="XM_022603922.1"/>
</dbReference>
<dbReference type="SUPFAM" id="SSF54447">
    <property type="entry name" value="ssDNA-binding transcriptional regulator domain"/>
    <property type="match status" value="1"/>
</dbReference>
<evidence type="ECO:0000313" key="10">
    <source>
        <dbReference type="Proteomes" id="UP000019384"/>
    </source>
</evidence>
<comment type="subcellular location">
    <subcellularLocation>
        <location evidence="1">Nucleus</location>
    </subcellularLocation>
</comment>
<gene>
    <name evidence="9" type="ORF">KUCA_T00001713001</name>
</gene>
<accession>W6MIK2</accession>
<evidence type="ECO:0000313" key="9">
    <source>
        <dbReference type="EMBL" id="CDK25743.1"/>
    </source>
</evidence>
<evidence type="ECO:0000256" key="4">
    <source>
        <dbReference type="ARBA" id="ARBA00023125"/>
    </source>
</evidence>
<keyword evidence="6" id="KW-0539">Nucleus</keyword>
<sequence>MANDELNIDLGKKKRLAVRKYNGIKLVDIREYYTDDQGVSKPGSKGISLTQESWDQLVSNIDKIKEALDRLEAPPNKKVKSELSKETVDSADESEE</sequence>
<feature type="region of interest" description="Disordered" evidence="7">
    <location>
        <begin position="74"/>
        <end position="96"/>
    </location>
</feature>
<dbReference type="GO" id="GO:0003713">
    <property type="term" value="F:transcription coactivator activity"/>
    <property type="evidence" value="ECO:0007669"/>
    <property type="project" value="InterPro"/>
</dbReference>
<dbReference type="GO" id="GO:0005634">
    <property type="term" value="C:nucleus"/>
    <property type="evidence" value="ECO:0007669"/>
    <property type="project" value="UniProtKB-SubCell"/>
</dbReference>
<evidence type="ECO:0000256" key="5">
    <source>
        <dbReference type="ARBA" id="ARBA00023163"/>
    </source>
</evidence>
<reference evidence="9" key="2">
    <citation type="submission" date="2014-02" db="EMBL/GenBank/DDBJ databases">
        <title>Complete DNA sequence of /Kuraishia capsulata/ illustrates novel genomic features among budding yeasts (/Saccharomycotina/).</title>
        <authorList>
            <person name="Morales L."/>
            <person name="Noel B."/>
            <person name="Porcel B."/>
            <person name="Marcet-Houben M."/>
            <person name="Hullo M-F."/>
            <person name="Sacerdot C."/>
            <person name="Tekaia F."/>
            <person name="Leh-Louis V."/>
            <person name="Despons L."/>
            <person name="Khanna V."/>
            <person name="Aury J-M."/>
            <person name="Barbe V."/>
            <person name="Couloux A."/>
            <person name="Labadie K."/>
            <person name="Pelletier E."/>
            <person name="Souciet J-L."/>
            <person name="Boekhout T."/>
            <person name="Gabaldon T."/>
            <person name="Wincker P."/>
            <person name="Dujon B."/>
        </authorList>
    </citation>
    <scope>NUCLEOTIDE SEQUENCE</scope>
    <source>
        <strain evidence="9">CBS 1993</strain>
    </source>
</reference>
<dbReference type="AlphaFoldDB" id="W6MIK2"/>